<dbReference type="GO" id="GO:0000049">
    <property type="term" value="F:tRNA binding"/>
    <property type="evidence" value="ECO:0007669"/>
    <property type="project" value="TreeGrafter"/>
</dbReference>
<evidence type="ECO:0000256" key="5">
    <source>
        <dbReference type="ARBA" id="ARBA00022695"/>
    </source>
</evidence>
<dbReference type="EC" id="2.7.7.87" evidence="9"/>
<dbReference type="GO" id="GO:0005737">
    <property type="term" value="C:cytoplasm"/>
    <property type="evidence" value="ECO:0007669"/>
    <property type="project" value="UniProtKB-SubCell"/>
</dbReference>
<accession>A0A437QBJ0</accession>
<keyword evidence="3 9" id="KW-0808">Transferase</keyword>
<keyword evidence="5 9" id="KW-0548">Nucleotidyltransferase</keyword>
<dbReference type="GO" id="GO:0006450">
    <property type="term" value="P:regulation of translational fidelity"/>
    <property type="evidence" value="ECO:0007669"/>
    <property type="project" value="TreeGrafter"/>
</dbReference>
<evidence type="ECO:0000256" key="6">
    <source>
        <dbReference type="ARBA" id="ARBA00022741"/>
    </source>
</evidence>
<evidence type="ECO:0000256" key="2">
    <source>
        <dbReference type="ARBA" id="ARBA00022490"/>
    </source>
</evidence>
<sequence length="186" mass="20065">MSESIYQDAAQALRNGEVIAYPTEAVWGVGCDPFNEQAVQKLLDLKSRPVEKGVILAAGSIEQVAFLLDELSTQQRETVLATWPGPYTWILPDPKNQIPQWIKGDNSGVAVRVSAHSSVKSICQAYGHPIVSTSANPAGEQPARTQGEVSRYFASTSLFIVPGELGGQQKPTEIRDLTSGGLVRES</sequence>
<dbReference type="GO" id="GO:0003725">
    <property type="term" value="F:double-stranded RNA binding"/>
    <property type="evidence" value="ECO:0007669"/>
    <property type="project" value="InterPro"/>
</dbReference>
<organism evidence="12 13">
    <name type="scientific">Neptunomonas marina</name>
    <dbReference type="NCBI Taxonomy" id="1815562"/>
    <lineage>
        <taxon>Bacteria</taxon>
        <taxon>Pseudomonadati</taxon>
        <taxon>Pseudomonadota</taxon>
        <taxon>Gammaproteobacteria</taxon>
        <taxon>Oceanospirillales</taxon>
        <taxon>Oceanospirillaceae</taxon>
        <taxon>Neptunomonas</taxon>
    </lineage>
</organism>
<feature type="region of interest" description="Disordered" evidence="10">
    <location>
        <begin position="164"/>
        <end position="186"/>
    </location>
</feature>
<comment type="caution">
    <text evidence="12">The sequence shown here is derived from an EMBL/GenBank/DDBJ whole genome shotgun (WGS) entry which is preliminary data.</text>
</comment>
<evidence type="ECO:0000256" key="9">
    <source>
        <dbReference type="HAMAP-Rule" id="MF_01852"/>
    </source>
</evidence>
<dbReference type="InterPro" id="IPR017945">
    <property type="entry name" value="DHBP_synth_RibB-like_a/b_dom"/>
</dbReference>
<evidence type="ECO:0000256" key="4">
    <source>
        <dbReference type="ARBA" id="ARBA00022694"/>
    </source>
</evidence>
<dbReference type="GO" id="GO:0005524">
    <property type="term" value="F:ATP binding"/>
    <property type="evidence" value="ECO:0007669"/>
    <property type="project" value="UniProtKB-UniRule"/>
</dbReference>
<name>A0A437QBJ0_9GAMM</name>
<dbReference type="Gene3D" id="3.90.870.10">
    <property type="entry name" value="DHBP synthase"/>
    <property type="match status" value="1"/>
</dbReference>
<evidence type="ECO:0000256" key="10">
    <source>
        <dbReference type="SAM" id="MobiDB-lite"/>
    </source>
</evidence>
<dbReference type="GO" id="GO:0061710">
    <property type="term" value="F:L-threonylcarbamoyladenylate synthase"/>
    <property type="evidence" value="ECO:0007669"/>
    <property type="project" value="UniProtKB-EC"/>
</dbReference>
<dbReference type="InterPro" id="IPR050156">
    <property type="entry name" value="TC-AMP_synthase_SUA5"/>
</dbReference>
<dbReference type="RefSeq" id="WP_127693572.1">
    <property type="nucleotide sequence ID" value="NZ_SACQ01000002.1"/>
</dbReference>
<dbReference type="EMBL" id="SACQ01000002">
    <property type="protein sequence ID" value="RVU31713.1"/>
    <property type="molecule type" value="Genomic_DNA"/>
</dbReference>
<dbReference type="PROSITE" id="PS51163">
    <property type="entry name" value="YRDC"/>
    <property type="match status" value="1"/>
</dbReference>
<evidence type="ECO:0000256" key="1">
    <source>
        <dbReference type="ARBA" id="ARBA00004496"/>
    </source>
</evidence>
<evidence type="ECO:0000259" key="11">
    <source>
        <dbReference type="PROSITE" id="PS51163"/>
    </source>
</evidence>
<dbReference type="FunFam" id="3.90.870.10:FF:000004">
    <property type="entry name" value="Threonylcarbamoyl-AMP synthase"/>
    <property type="match status" value="1"/>
</dbReference>
<dbReference type="SUPFAM" id="SSF55821">
    <property type="entry name" value="YrdC/RibB"/>
    <property type="match status" value="1"/>
</dbReference>
<reference evidence="12 13" key="1">
    <citation type="submission" date="2019-01" db="EMBL/GenBank/DDBJ databases">
        <authorList>
            <person name="Chen W.-M."/>
        </authorList>
    </citation>
    <scope>NUCLEOTIDE SEQUENCE [LARGE SCALE GENOMIC DNA]</scope>
    <source>
        <strain evidence="12 13">HPM-16</strain>
    </source>
</reference>
<evidence type="ECO:0000256" key="8">
    <source>
        <dbReference type="ARBA" id="ARBA00048366"/>
    </source>
</evidence>
<dbReference type="InterPro" id="IPR023535">
    <property type="entry name" value="TC-AMP_synthase"/>
</dbReference>
<dbReference type="AlphaFoldDB" id="A0A437QBJ0"/>
<dbReference type="HAMAP" id="MF_01852">
    <property type="entry name" value="TsaC"/>
    <property type="match status" value="1"/>
</dbReference>
<keyword evidence="7 9" id="KW-0067">ATP-binding</keyword>
<evidence type="ECO:0000256" key="3">
    <source>
        <dbReference type="ARBA" id="ARBA00022679"/>
    </source>
</evidence>
<evidence type="ECO:0000256" key="7">
    <source>
        <dbReference type="ARBA" id="ARBA00022840"/>
    </source>
</evidence>
<gene>
    <name evidence="9" type="primary">tsaC</name>
    <name evidence="12" type="ORF">EOE65_06970</name>
</gene>
<dbReference type="PANTHER" id="PTHR17490:SF18">
    <property type="entry name" value="THREONYLCARBAMOYL-AMP SYNTHASE"/>
    <property type="match status" value="1"/>
</dbReference>
<comment type="catalytic activity">
    <reaction evidence="8 9">
        <text>L-threonine + hydrogencarbonate + ATP = L-threonylcarbamoyladenylate + diphosphate + H2O</text>
        <dbReference type="Rhea" id="RHEA:36407"/>
        <dbReference type="ChEBI" id="CHEBI:15377"/>
        <dbReference type="ChEBI" id="CHEBI:17544"/>
        <dbReference type="ChEBI" id="CHEBI:30616"/>
        <dbReference type="ChEBI" id="CHEBI:33019"/>
        <dbReference type="ChEBI" id="CHEBI:57926"/>
        <dbReference type="ChEBI" id="CHEBI:73682"/>
        <dbReference type="EC" id="2.7.7.87"/>
    </reaction>
</comment>
<keyword evidence="4 9" id="KW-0819">tRNA processing</keyword>
<comment type="subcellular location">
    <subcellularLocation>
        <location evidence="1 9">Cytoplasm</location>
    </subcellularLocation>
</comment>
<keyword evidence="2 9" id="KW-0963">Cytoplasm</keyword>
<evidence type="ECO:0000313" key="12">
    <source>
        <dbReference type="EMBL" id="RVU31713.1"/>
    </source>
</evidence>
<dbReference type="GO" id="GO:0002949">
    <property type="term" value="P:tRNA threonylcarbamoyladenosine modification"/>
    <property type="evidence" value="ECO:0007669"/>
    <property type="project" value="UniProtKB-UniRule"/>
</dbReference>
<keyword evidence="13" id="KW-1185">Reference proteome</keyword>
<dbReference type="PANTHER" id="PTHR17490">
    <property type="entry name" value="SUA5"/>
    <property type="match status" value="1"/>
</dbReference>
<feature type="domain" description="YrdC-like" evidence="11">
    <location>
        <begin position="3"/>
        <end position="186"/>
    </location>
</feature>
<protein>
    <recommendedName>
        <fullName evidence="9">Threonylcarbamoyl-AMP synthase</fullName>
        <shortName evidence="9">TC-AMP synthase</shortName>
        <ecNumber evidence="9">2.7.7.87</ecNumber>
    </recommendedName>
    <alternativeName>
        <fullName evidence="9">L-threonylcarbamoyladenylate synthase</fullName>
    </alternativeName>
    <alternativeName>
        <fullName evidence="9">t(6)A37 threonylcarbamoyladenosine biosynthesis protein TsaC</fullName>
    </alternativeName>
    <alternativeName>
        <fullName evidence="9">tRNA threonylcarbamoyladenosine biosynthesis protein TsaC</fullName>
    </alternativeName>
</protein>
<dbReference type="InterPro" id="IPR006070">
    <property type="entry name" value="Sua5-like_dom"/>
</dbReference>
<comment type="function">
    <text evidence="9">Required for the formation of a threonylcarbamoyl group on adenosine at position 37 (t(6)A37) in tRNAs that read codons beginning with adenine. Catalyzes the conversion of L-threonine, HCO(3)(-)/CO(2) and ATP to give threonylcarbamoyl-AMP (TC-AMP) as the acyladenylate intermediate, with the release of diphosphate.</text>
</comment>
<keyword evidence="6 9" id="KW-0547">Nucleotide-binding</keyword>
<dbReference type="Proteomes" id="UP000282818">
    <property type="component" value="Unassembled WGS sequence"/>
</dbReference>
<dbReference type="Pfam" id="PF01300">
    <property type="entry name" value="Sua5_yciO_yrdC"/>
    <property type="match status" value="1"/>
</dbReference>
<comment type="similarity">
    <text evidence="9">Belongs to the SUA5 family. TsaC subfamily.</text>
</comment>
<proteinExistence type="inferred from homology"/>
<evidence type="ECO:0000313" key="13">
    <source>
        <dbReference type="Proteomes" id="UP000282818"/>
    </source>
</evidence>